<keyword evidence="9" id="KW-1185">Reference proteome</keyword>
<dbReference type="Pfam" id="PF07690">
    <property type="entry name" value="MFS_1"/>
    <property type="match status" value="1"/>
</dbReference>
<keyword evidence="4 6" id="KW-1133">Transmembrane helix</keyword>
<feature type="transmembrane region" description="Helical" evidence="6">
    <location>
        <begin position="116"/>
        <end position="137"/>
    </location>
</feature>
<evidence type="ECO:0000256" key="6">
    <source>
        <dbReference type="SAM" id="Phobius"/>
    </source>
</evidence>
<protein>
    <submittedName>
        <fullName evidence="8">Sialic acid transporter NanT</fullName>
    </submittedName>
</protein>
<feature type="transmembrane region" description="Helical" evidence="6">
    <location>
        <begin position="29"/>
        <end position="50"/>
    </location>
</feature>
<feature type="domain" description="Major facilitator superfamily (MFS) profile" evidence="7">
    <location>
        <begin position="24"/>
        <end position="198"/>
    </location>
</feature>
<dbReference type="InterPro" id="IPR020846">
    <property type="entry name" value="MFS_dom"/>
</dbReference>
<feature type="transmembrane region" description="Helical" evidence="6">
    <location>
        <begin position="56"/>
        <end position="78"/>
    </location>
</feature>
<accession>A0ABZ3IM45</accession>
<evidence type="ECO:0000256" key="4">
    <source>
        <dbReference type="ARBA" id="ARBA00022989"/>
    </source>
</evidence>
<evidence type="ECO:0000313" key="8">
    <source>
        <dbReference type="EMBL" id="XFO66741.1"/>
    </source>
</evidence>
<proteinExistence type="predicted"/>
<dbReference type="InterPro" id="IPR005829">
    <property type="entry name" value="Sugar_transporter_CS"/>
</dbReference>
<feature type="transmembrane region" description="Helical" evidence="6">
    <location>
        <begin position="90"/>
        <end position="110"/>
    </location>
</feature>
<dbReference type="SUPFAM" id="SSF103473">
    <property type="entry name" value="MFS general substrate transporter"/>
    <property type="match status" value="1"/>
</dbReference>
<gene>
    <name evidence="8" type="primary">nanT_1</name>
    <name evidence="8" type="ORF">SPSIL_029010</name>
</gene>
<dbReference type="PROSITE" id="PS00217">
    <property type="entry name" value="SUGAR_TRANSPORT_2"/>
    <property type="match status" value="1"/>
</dbReference>
<dbReference type="EMBL" id="CP155573">
    <property type="protein sequence ID" value="XFO66741.1"/>
    <property type="molecule type" value="Genomic_DNA"/>
</dbReference>
<keyword evidence="3 6" id="KW-0812">Transmembrane</keyword>
<sequence>MELQSKQNLFSGDDEATWKRRWKVMYASIAGYAMDGLDMLILSFVMTAIIKEFGLSFVDAGLIATYTLIGAVMGGYIFGIMADYVGRVKVFALSIILFSIFTGLCAVASSLTELNIYRFLSGLGLGGEFGIGMTLVAETWPAAKRARATAGVAIGWQLGCSTGRRSRRYGSTAFRLERSFCHWRVTSLICCLGTARTS</sequence>
<evidence type="ECO:0000259" key="7">
    <source>
        <dbReference type="PROSITE" id="PS50850"/>
    </source>
</evidence>
<dbReference type="InterPro" id="IPR011701">
    <property type="entry name" value="MFS"/>
</dbReference>
<evidence type="ECO:0000256" key="2">
    <source>
        <dbReference type="ARBA" id="ARBA00022448"/>
    </source>
</evidence>
<dbReference type="PROSITE" id="PS50850">
    <property type="entry name" value="MFS"/>
    <property type="match status" value="1"/>
</dbReference>
<dbReference type="PANTHER" id="PTHR23508:SF10">
    <property type="entry name" value="CARBOXYLIC ACID TRANSPORTER PROTEIN HOMOLOG"/>
    <property type="match status" value="1"/>
</dbReference>
<name>A0ABZ3IM45_9FIRM</name>
<evidence type="ECO:0000256" key="1">
    <source>
        <dbReference type="ARBA" id="ARBA00004651"/>
    </source>
</evidence>
<dbReference type="Gene3D" id="1.20.1250.20">
    <property type="entry name" value="MFS general substrate transporter like domains"/>
    <property type="match status" value="1"/>
</dbReference>
<evidence type="ECO:0000256" key="5">
    <source>
        <dbReference type="ARBA" id="ARBA00023136"/>
    </source>
</evidence>
<organism evidence="8 9">
    <name type="scientific">Sporomusa silvacetica DSM 10669</name>
    <dbReference type="NCBI Taxonomy" id="1123289"/>
    <lineage>
        <taxon>Bacteria</taxon>
        <taxon>Bacillati</taxon>
        <taxon>Bacillota</taxon>
        <taxon>Negativicutes</taxon>
        <taxon>Selenomonadales</taxon>
        <taxon>Sporomusaceae</taxon>
        <taxon>Sporomusa</taxon>
    </lineage>
</organism>
<dbReference type="Proteomes" id="UP000216752">
    <property type="component" value="Chromosome"/>
</dbReference>
<comment type="subcellular location">
    <subcellularLocation>
        <location evidence="1">Cell membrane</location>
        <topology evidence="1">Multi-pass membrane protein</topology>
    </subcellularLocation>
</comment>
<dbReference type="RefSeq" id="WP_211289762.1">
    <property type="nucleotide sequence ID" value="NZ_CP155573.1"/>
</dbReference>
<dbReference type="InterPro" id="IPR036259">
    <property type="entry name" value="MFS_trans_sf"/>
</dbReference>
<reference evidence="8" key="1">
    <citation type="submission" date="2024-05" db="EMBL/GenBank/DDBJ databases">
        <title>Isolation and characterization of Sporomusa carbonis sp. nov., a carboxydotrophic hydrogenogen in the genus of Sporomusa isolated from a charcoal burning pile.</title>
        <authorList>
            <person name="Boeer T."/>
            <person name="Rosenbaum F."/>
            <person name="Eysell L."/>
            <person name="Mueller V."/>
            <person name="Daniel R."/>
            <person name="Poehlein A."/>
        </authorList>
    </citation>
    <scope>NUCLEOTIDE SEQUENCE [LARGE SCALE GENOMIC DNA]</scope>
    <source>
        <strain evidence="8">DSM 10669</strain>
    </source>
</reference>
<keyword evidence="2" id="KW-0813">Transport</keyword>
<evidence type="ECO:0000313" key="9">
    <source>
        <dbReference type="Proteomes" id="UP000216752"/>
    </source>
</evidence>
<dbReference type="PANTHER" id="PTHR23508">
    <property type="entry name" value="CARBOXYLIC ACID TRANSPORTER PROTEIN HOMOLOG"/>
    <property type="match status" value="1"/>
</dbReference>
<evidence type="ECO:0000256" key="3">
    <source>
        <dbReference type="ARBA" id="ARBA00022692"/>
    </source>
</evidence>
<keyword evidence="5 6" id="KW-0472">Membrane</keyword>